<evidence type="ECO:0000256" key="1">
    <source>
        <dbReference type="SAM" id="MobiDB-lite"/>
    </source>
</evidence>
<proteinExistence type="predicted"/>
<feature type="domain" description="CYTH" evidence="2">
    <location>
        <begin position="2"/>
        <end position="173"/>
    </location>
</feature>
<evidence type="ECO:0000259" key="2">
    <source>
        <dbReference type="PROSITE" id="PS51707"/>
    </source>
</evidence>
<feature type="region of interest" description="Disordered" evidence="1">
    <location>
        <begin position="216"/>
        <end position="239"/>
    </location>
</feature>
<dbReference type="EMBL" id="MN739761">
    <property type="protein sequence ID" value="QHT25253.1"/>
    <property type="molecule type" value="Genomic_DNA"/>
</dbReference>
<evidence type="ECO:0000313" key="3">
    <source>
        <dbReference type="EMBL" id="QHT25253.1"/>
    </source>
</evidence>
<protein>
    <recommendedName>
        <fullName evidence="2">CYTH domain-containing protein</fullName>
    </recommendedName>
</protein>
<dbReference type="InterPro" id="IPR023577">
    <property type="entry name" value="CYTH_domain"/>
</dbReference>
<sequence>MGKEYEAKFLDIDVEKIKKKLKELGGHQIHPMIRMVRCVYYRCGIKKSKISSYARVRDEGKGVTMTVKIFNDPDFPDEYEVSLNNTFEEAQAMMTALNLKKKAFQESYREKWMIPLQGVHEIVFDTLPGLPTYIEVDCTTESSLHKAIEMIGLDKTKMRFGAFDRTYEEYYGIPRDVINLKTSSLSFSNIINEIKPRKNKELLREISKKQSHLIFTNSSKHSSKHTSRSIGKKTVKKKN</sequence>
<dbReference type="AlphaFoldDB" id="A0A6C0EA26"/>
<dbReference type="InterPro" id="IPR033469">
    <property type="entry name" value="CYTH-like_dom_sf"/>
</dbReference>
<accession>A0A6C0EA26</accession>
<feature type="compositionally biased region" description="Basic residues" evidence="1">
    <location>
        <begin position="221"/>
        <end position="239"/>
    </location>
</feature>
<reference evidence="3" key="1">
    <citation type="journal article" date="2020" name="Nature">
        <title>Giant virus diversity and host interactions through global metagenomics.</title>
        <authorList>
            <person name="Schulz F."/>
            <person name="Roux S."/>
            <person name="Paez-Espino D."/>
            <person name="Jungbluth S."/>
            <person name="Walsh D.A."/>
            <person name="Denef V.J."/>
            <person name="McMahon K.D."/>
            <person name="Konstantinidis K.T."/>
            <person name="Eloe-Fadrosh E.A."/>
            <person name="Kyrpides N.C."/>
            <person name="Woyke T."/>
        </authorList>
    </citation>
    <scope>NUCLEOTIDE SEQUENCE</scope>
    <source>
        <strain evidence="3">GVMAG-M-3300023179-150</strain>
    </source>
</reference>
<name>A0A6C0EA26_9ZZZZ</name>
<dbReference type="SUPFAM" id="SSF55154">
    <property type="entry name" value="CYTH-like phosphatases"/>
    <property type="match status" value="1"/>
</dbReference>
<dbReference type="PROSITE" id="PS51707">
    <property type="entry name" value="CYTH"/>
    <property type="match status" value="1"/>
</dbReference>
<dbReference type="Gene3D" id="2.40.320.10">
    <property type="entry name" value="Hypothetical Protein Pfu-838710-001"/>
    <property type="match status" value="1"/>
</dbReference>
<organism evidence="3">
    <name type="scientific">viral metagenome</name>
    <dbReference type="NCBI Taxonomy" id="1070528"/>
    <lineage>
        <taxon>unclassified sequences</taxon>
        <taxon>metagenomes</taxon>
        <taxon>organismal metagenomes</taxon>
    </lineage>
</organism>